<keyword evidence="2" id="KW-1185">Reference proteome</keyword>
<reference evidence="1 2" key="1">
    <citation type="submission" date="2019-09" db="EMBL/GenBank/DDBJ databases">
        <title>Bird 10,000 Genomes (B10K) Project - Family phase.</title>
        <authorList>
            <person name="Zhang G."/>
        </authorList>
    </citation>
    <scope>NUCLEOTIDE SEQUENCE [LARGE SCALE GENOMIC DNA]</scope>
    <source>
        <strain evidence="1">B10K-DU-012-80</strain>
    </source>
</reference>
<dbReference type="GO" id="GO:0030018">
    <property type="term" value="C:Z disc"/>
    <property type="evidence" value="ECO:0007669"/>
    <property type="project" value="TreeGrafter"/>
</dbReference>
<dbReference type="InterPro" id="IPR015925">
    <property type="entry name" value="Ryanodine_IP3_receptor"/>
</dbReference>
<dbReference type="GO" id="GO:0005790">
    <property type="term" value="C:smooth endoplasmic reticulum"/>
    <property type="evidence" value="ECO:0007669"/>
    <property type="project" value="TreeGrafter"/>
</dbReference>
<dbReference type="Proteomes" id="UP000551127">
    <property type="component" value="Unassembled WGS sequence"/>
</dbReference>
<proteinExistence type="predicted"/>
<feature type="non-terminal residue" evidence="1">
    <location>
        <position position="68"/>
    </location>
</feature>
<accession>A0A7K4YSF8</accession>
<sequence length="68" mass="7890">MLPVGLNMCSPTDQELISLAKSRYALKDTDEEVREFLNNNLHLQDKVRWPVPTAAFPRFPPCRLPRPR</sequence>
<dbReference type="GO" id="GO:0014808">
    <property type="term" value="P:release of sequestered calcium ion into cytosol by sarcoplasmic reticulum"/>
    <property type="evidence" value="ECO:0007669"/>
    <property type="project" value="TreeGrafter"/>
</dbReference>
<dbReference type="GO" id="GO:0042383">
    <property type="term" value="C:sarcolemma"/>
    <property type="evidence" value="ECO:0007669"/>
    <property type="project" value="TreeGrafter"/>
</dbReference>
<feature type="non-terminal residue" evidence="1">
    <location>
        <position position="1"/>
    </location>
</feature>
<dbReference type="PANTHER" id="PTHR46399:SF10">
    <property type="entry name" value="RYANODINE RECEPTOR 1"/>
    <property type="match status" value="1"/>
</dbReference>
<dbReference type="GO" id="GO:0005219">
    <property type="term" value="F:ryanodine-sensitive calcium-release channel activity"/>
    <property type="evidence" value="ECO:0007669"/>
    <property type="project" value="TreeGrafter"/>
</dbReference>
<evidence type="ECO:0000313" key="1">
    <source>
        <dbReference type="EMBL" id="NWR62005.1"/>
    </source>
</evidence>
<protein>
    <submittedName>
        <fullName evidence="1">RYR1 protein</fullName>
    </submittedName>
</protein>
<dbReference type="EMBL" id="VYZL01003531">
    <property type="protein sequence ID" value="NWR62005.1"/>
    <property type="molecule type" value="Genomic_DNA"/>
</dbReference>
<dbReference type="GO" id="GO:0034704">
    <property type="term" value="C:calcium channel complex"/>
    <property type="evidence" value="ECO:0007669"/>
    <property type="project" value="TreeGrafter"/>
</dbReference>
<name>A0A7K4YSF8_BUCAB</name>
<dbReference type="OrthoDB" id="300855at2759"/>
<gene>
    <name evidence="1" type="primary">Ryr1_0</name>
    <name evidence="1" type="ORF">BUCABY_R14889</name>
</gene>
<evidence type="ECO:0000313" key="2">
    <source>
        <dbReference type="Proteomes" id="UP000551127"/>
    </source>
</evidence>
<dbReference type="GO" id="GO:0033017">
    <property type="term" value="C:sarcoplasmic reticulum membrane"/>
    <property type="evidence" value="ECO:0007669"/>
    <property type="project" value="TreeGrafter"/>
</dbReference>
<dbReference type="GO" id="GO:0006941">
    <property type="term" value="P:striated muscle contraction"/>
    <property type="evidence" value="ECO:0007669"/>
    <property type="project" value="TreeGrafter"/>
</dbReference>
<comment type="caution">
    <text evidence="1">The sequence shown here is derived from an EMBL/GenBank/DDBJ whole genome shotgun (WGS) entry which is preliminary data.</text>
</comment>
<organism evidence="1 2">
    <name type="scientific">Bucorvus abyssinicus</name>
    <name type="common">Northern ground-hornbill</name>
    <name type="synonym">Abyssinian ground-hornbill</name>
    <dbReference type="NCBI Taxonomy" id="153643"/>
    <lineage>
        <taxon>Eukaryota</taxon>
        <taxon>Metazoa</taxon>
        <taxon>Chordata</taxon>
        <taxon>Craniata</taxon>
        <taxon>Vertebrata</taxon>
        <taxon>Euteleostomi</taxon>
        <taxon>Archelosauria</taxon>
        <taxon>Archosauria</taxon>
        <taxon>Dinosauria</taxon>
        <taxon>Saurischia</taxon>
        <taxon>Theropoda</taxon>
        <taxon>Coelurosauria</taxon>
        <taxon>Aves</taxon>
        <taxon>Neognathae</taxon>
        <taxon>Neoaves</taxon>
        <taxon>Telluraves</taxon>
        <taxon>Coraciimorphae</taxon>
        <taxon>Bucerotiformes</taxon>
        <taxon>Bucorvidae</taxon>
        <taxon>Bucorvus</taxon>
    </lineage>
</organism>
<dbReference type="PANTHER" id="PTHR46399">
    <property type="entry name" value="B30.2/SPRY DOMAIN-CONTAINING PROTEIN"/>
    <property type="match status" value="1"/>
</dbReference>
<dbReference type="AlphaFoldDB" id="A0A7K4YSF8"/>